<gene>
    <name evidence="3" type="ORF">OFUS_LOCUS16192</name>
</gene>
<dbReference type="CDD" id="cd10574">
    <property type="entry name" value="EVH1_SPRED-like"/>
    <property type="match status" value="1"/>
</dbReference>
<dbReference type="PANTHER" id="PTHR11202:SF3">
    <property type="entry name" value="SPROUTY-RELATED PROTEIN WITH EVH-1 DOMAIN, ISOFORM C"/>
    <property type="match status" value="1"/>
</dbReference>
<feature type="compositionally biased region" description="Basic and acidic residues" evidence="1">
    <location>
        <begin position="221"/>
        <end position="232"/>
    </location>
</feature>
<dbReference type="GO" id="GO:0019901">
    <property type="term" value="F:protein kinase binding"/>
    <property type="evidence" value="ECO:0007669"/>
    <property type="project" value="TreeGrafter"/>
</dbReference>
<name>A0A8S4PCS9_OWEFU</name>
<dbReference type="PROSITE" id="PS50229">
    <property type="entry name" value="WH1"/>
    <property type="match status" value="1"/>
</dbReference>
<feature type="domain" description="WH1" evidence="2">
    <location>
        <begin position="5"/>
        <end position="124"/>
    </location>
</feature>
<accession>A0A8S4PCS9</accession>
<dbReference type="Gene3D" id="2.30.29.30">
    <property type="entry name" value="Pleckstrin-homology domain (PH domain)/Phosphotyrosine-binding domain (PTB)"/>
    <property type="match status" value="1"/>
</dbReference>
<proteinExistence type="predicted"/>
<dbReference type="InterPro" id="IPR011993">
    <property type="entry name" value="PH-like_dom_sf"/>
</dbReference>
<protein>
    <recommendedName>
        <fullName evidence="2">WH1 domain-containing protein</fullName>
    </recommendedName>
</protein>
<dbReference type="PROSITE" id="PS51227">
    <property type="entry name" value="SPR"/>
    <property type="match status" value="1"/>
</dbReference>
<feature type="region of interest" description="Disordered" evidence="1">
    <location>
        <begin position="302"/>
        <end position="324"/>
    </location>
</feature>
<dbReference type="Proteomes" id="UP000749559">
    <property type="component" value="Unassembled WGS sequence"/>
</dbReference>
<comment type="caution">
    <text evidence="3">The sequence shown here is derived from an EMBL/GenBank/DDBJ whole genome shotgun (WGS) entry which is preliminary data.</text>
</comment>
<dbReference type="PANTHER" id="PTHR11202">
    <property type="entry name" value="SPROUTY-RELATED, EVH1 DOMAIN-CONTAINING PROTEIN FAMILY MEMBER"/>
    <property type="match status" value="1"/>
</dbReference>
<feature type="compositionally biased region" description="Low complexity" evidence="1">
    <location>
        <begin position="151"/>
        <end position="167"/>
    </location>
</feature>
<dbReference type="GO" id="GO:0043409">
    <property type="term" value="P:negative regulation of MAPK cascade"/>
    <property type="evidence" value="ECO:0007669"/>
    <property type="project" value="TreeGrafter"/>
</dbReference>
<dbReference type="InterPro" id="IPR007875">
    <property type="entry name" value="Sprouty"/>
</dbReference>
<dbReference type="SUPFAM" id="SSF50729">
    <property type="entry name" value="PH domain-like"/>
    <property type="match status" value="1"/>
</dbReference>
<dbReference type="InterPro" id="IPR041937">
    <property type="entry name" value="SPRE_EVH1"/>
</dbReference>
<dbReference type="Pfam" id="PF05210">
    <property type="entry name" value="Sprouty"/>
    <property type="match status" value="1"/>
</dbReference>
<sequence>MTDGNMKNADDYLVRVKAQVMQRVNDMGYWVPYDKRSELCIVGLRKVLVPLGDEMRTEYLIYGQRISDHESILNCSLKKDVEYTNANPTFLHWTTEKKKFGLTFQSPADAKAFDKEIKKAIKDLLAGPHNAAEAGEDDVFMQLNLPCRKGSSSQSASTASTTTSSPTPQSPGFSPAFADPFAQTFTNSHNRDHLHRVVYWSSPNSKHSSPGSDKSGGSSKSNEEVWKLRSDKTTNSGKGTGVGSTGGVVGSTDNAPDDSYVQFEHNRPSTHDYSYPMCTLDPASNKHVSGKRDSVGSIKKNNLECTTSQPPLPMKNKHKKRDKMDSKNRLLERSRCVYCHEVFVHDENPRGNCEDAPDRVANCIEKVSCLSCAHCMLYHCMSDPDGDYGHLCVCDSSDENNSKKWTVLTVLSFFVPCLCCYGPLTACHRCGVACGCCGGRHKAV</sequence>
<evidence type="ECO:0000313" key="4">
    <source>
        <dbReference type="Proteomes" id="UP000749559"/>
    </source>
</evidence>
<feature type="compositionally biased region" description="Low complexity" evidence="1">
    <location>
        <begin position="201"/>
        <end position="220"/>
    </location>
</feature>
<dbReference type="OrthoDB" id="5786858at2759"/>
<dbReference type="AlphaFoldDB" id="A0A8S4PCS9"/>
<feature type="region of interest" description="Disordered" evidence="1">
    <location>
        <begin position="150"/>
        <end position="181"/>
    </location>
</feature>
<dbReference type="GO" id="GO:0016020">
    <property type="term" value="C:membrane"/>
    <property type="evidence" value="ECO:0007669"/>
    <property type="project" value="InterPro"/>
</dbReference>
<evidence type="ECO:0000259" key="2">
    <source>
        <dbReference type="PROSITE" id="PS50229"/>
    </source>
</evidence>
<dbReference type="Pfam" id="PF00568">
    <property type="entry name" value="WH1"/>
    <property type="match status" value="1"/>
</dbReference>
<evidence type="ECO:0000313" key="3">
    <source>
        <dbReference type="EMBL" id="CAH1791058.1"/>
    </source>
</evidence>
<organism evidence="3 4">
    <name type="scientific">Owenia fusiformis</name>
    <name type="common">Polychaete worm</name>
    <dbReference type="NCBI Taxonomy" id="6347"/>
    <lineage>
        <taxon>Eukaryota</taxon>
        <taxon>Metazoa</taxon>
        <taxon>Spiralia</taxon>
        <taxon>Lophotrochozoa</taxon>
        <taxon>Annelida</taxon>
        <taxon>Polychaeta</taxon>
        <taxon>Sedentaria</taxon>
        <taxon>Canalipalpata</taxon>
        <taxon>Sabellida</taxon>
        <taxon>Oweniida</taxon>
        <taxon>Oweniidae</taxon>
        <taxon>Owenia</taxon>
    </lineage>
</organism>
<keyword evidence="4" id="KW-1185">Reference proteome</keyword>
<evidence type="ECO:0000256" key="1">
    <source>
        <dbReference type="SAM" id="MobiDB-lite"/>
    </source>
</evidence>
<dbReference type="InterPro" id="IPR000697">
    <property type="entry name" value="WH1/EVH1_dom"/>
</dbReference>
<dbReference type="EMBL" id="CAIIXF020000008">
    <property type="protein sequence ID" value="CAH1791058.1"/>
    <property type="molecule type" value="Genomic_DNA"/>
</dbReference>
<reference evidence="3" key="1">
    <citation type="submission" date="2022-03" db="EMBL/GenBank/DDBJ databases">
        <authorList>
            <person name="Martin C."/>
        </authorList>
    </citation>
    <scope>NUCLEOTIDE SEQUENCE</scope>
</reference>
<feature type="compositionally biased region" description="Gly residues" evidence="1">
    <location>
        <begin position="238"/>
        <end position="249"/>
    </location>
</feature>
<feature type="region of interest" description="Disordered" evidence="1">
    <location>
        <begin position="201"/>
        <end position="258"/>
    </location>
</feature>
<dbReference type="SMART" id="SM00461">
    <property type="entry name" value="WH1"/>
    <property type="match status" value="1"/>
</dbReference>